<dbReference type="Proteomes" id="UP001204061">
    <property type="component" value="Unassembled WGS sequence"/>
</dbReference>
<evidence type="ECO:0000313" key="2">
    <source>
        <dbReference type="Proteomes" id="UP001204061"/>
    </source>
</evidence>
<accession>A0AAW5MFP0</accession>
<proteinExistence type="predicted"/>
<organism evidence="1 2">
    <name type="scientific">Aeromonas veronii</name>
    <dbReference type="NCBI Taxonomy" id="654"/>
    <lineage>
        <taxon>Bacteria</taxon>
        <taxon>Pseudomonadati</taxon>
        <taxon>Pseudomonadota</taxon>
        <taxon>Gammaproteobacteria</taxon>
        <taxon>Aeromonadales</taxon>
        <taxon>Aeromonadaceae</taxon>
        <taxon>Aeromonas</taxon>
    </lineage>
</organism>
<sequence>MLTTTVTGVLAGVKQARDFAIIVRTADEGDVAIVIPPLALQLLPDPVDHFQRLVGEKMGFYVVPGHEIDGARVLDTQYRNSEART</sequence>
<dbReference type="RefSeq" id="WP_257725790.1">
    <property type="nucleotide sequence ID" value="NZ_JANLFC010000063.1"/>
</dbReference>
<name>A0AAW5MFP0_AERVE</name>
<dbReference type="AlphaFoldDB" id="A0AAW5MFP0"/>
<dbReference type="EMBL" id="JANLFC010000063">
    <property type="protein sequence ID" value="MCR4450355.1"/>
    <property type="molecule type" value="Genomic_DNA"/>
</dbReference>
<reference evidence="1" key="1">
    <citation type="submission" date="2022-08" db="EMBL/GenBank/DDBJ databases">
        <title>A global survey of hypervirulent Aeromonas hydrophila identified this emerging pathogen in farmed fish in the lower Mekong River basin.</title>
        <authorList>
            <person name="Xu T."/>
            <person name="Rasmussen-Ivey C.R."/>
            <person name="Moen F.S."/>
            <person name="Fernandez Bravo A."/>
            <person name="Lamy B."/>
            <person name="Beaz-Hidalgo R."/>
            <person name="Khan C.D."/>
            <person name="Castro Escarpulli G."/>
            <person name="Yasin I.S.M."/>
            <person name="Figueras M.J."/>
            <person name="Azzam Sayuti M."/>
            <person name="Karim M.M."/>
            <person name="Alam K.M."/>
            <person name="Le T.T.T."/>
            <person name="Thao N.H.P."/>
            <person name="Addo S."/>
            <person name="Duodu S."/>
            <person name="Ali S."/>
            <person name="Mey S."/>
            <person name="Somony T."/>
            <person name="Liles M.R."/>
        </authorList>
    </citation>
    <scope>NUCLEOTIDE SEQUENCE</scope>
    <source>
        <strain evidence="1">0.14</strain>
    </source>
</reference>
<gene>
    <name evidence="1" type="ORF">NS965_18380</name>
</gene>
<comment type="caution">
    <text evidence="1">The sequence shown here is derived from an EMBL/GenBank/DDBJ whole genome shotgun (WGS) entry which is preliminary data.</text>
</comment>
<protein>
    <submittedName>
        <fullName evidence="1">Uncharacterized protein</fullName>
    </submittedName>
</protein>
<evidence type="ECO:0000313" key="1">
    <source>
        <dbReference type="EMBL" id="MCR4450355.1"/>
    </source>
</evidence>